<reference evidence="1" key="1">
    <citation type="submission" date="2014-09" db="EMBL/GenBank/DDBJ databases">
        <authorList>
            <person name="Magalhaes I.L.F."/>
            <person name="Oliveira U."/>
            <person name="Santos F.R."/>
            <person name="Vidigal T.H.D.A."/>
            <person name="Brescovit A.D."/>
            <person name="Santos A.J."/>
        </authorList>
    </citation>
    <scope>NUCLEOTIDE SEQUENCE</scope>
    <source>
        <tissue evidence="1">Shoot tissue taken approximately 20 cm above the soil surface</tissue>
    </source>
</reference>
<dbReference type="EMBL" id="GBRH01208613">
    <property type="protein sequence ID" value="JAD89282.1"/>
    <property type="molecule type" value="Transcribed_RNA"/>
</dbReference>
<sequence>MDFSVFDIISFYIKMHKCVVKNVPNFFVSMFLQEQKGSRKIWI</sequence>
<protein>
    <submittedName>
        <fullName evidence="1">Uncharacterized protein</fullName>
    </submittedName>
</protein>
<evidence type="ECO:0000313" key="1">
    <source>
        <dbReference type="EMBL" id="JAD89282.1"/>
    </source>
</evidence>
<accession>A0A0A9DZW5</accession>
<organism evidence="1">
    <name type="scientific">Arundo donax</name>
    <name type="common">Giant reed</name>
    <name type="synonym">Donax arundinaceus</name>
    <dbReference type="NCBI Taxonomy" id="35708"/>
    <lineage>
        <taxon>Eukaryota</taxon>
        <taxon>Viridiplantae</taxon>
        <taxon>Streptophyta</taxon>
        <taxon>Embryophyta</taxon>
        <taxon>Tracheophyta</taxon>
        <taxon>Spermatophyta</taxon>
        <taxon>Magnoliopsida</taxon>
        <taxon>Liliopsida</taxon>
        <taxon>Poales</taxon>
        <taxon>Poaceae</taxon>
        <taxon>PACMAD clade</taxon>
        <taxon>Arundinoideae</taxon>
        <taxon>Arundineae</taxon>
        <taxon>Arundo</taxon>
    </lineage>
</organism>
<dbReference type="AlphaFoldDB" id="A0A0A9DZW5"/>
<reference evidence="1" key="2">
    <citation type="journal article" date="2015" name="Data Brief">
        <title>Shoot transcriptome of the giant reed, Arundo donax.</title>
        <authorList>
            <person name="Barrero R.A."/>
            <person name="Guerrero F.D."/>
            <person name="Moolhuijzen P."/>
            <person name="Goolsby J.A."/>
            <person name="Tidwell J."/>
            <person name="Bellgard S.E."/>
            <person name="Bellgard M.I."/>
        </authorList>
    </citation>
    <scope>NUCLEOTIDE SEQUENCE</scope>
    <source>
        <tissue evidence="1">Shoot tissue taken approximately 20 cm above the soil surface</tissue>
    </source>
</reference>
<proteinExistence type="predicted"/>
<name>A0A0A9DZW5_ARUDO</name>